<gene>
    <name evidence="3" type="ORF">M6B38_121425</name>
</gene>
<dbReference type="PANTHER" id="PTHR37391">
    <property type="entry name" value="E3 UBIQUITIN-PROTEIN LIGASE"/>
    <property type="match status" value="1"/>
</dbReference>
<comment type="caution">
    <text evidence="3">The sequence shown here is derived from an EMBL/GenBank/DDBJ whole genome shotgun (WGS) entry which is preliminary data.</text>
</comment>
<name>A0AAX6H8V0_IRIPA</name>
<dbReference type="AlphaFoldDB" id="A0AAX6H8V0"/>
<organism evidence="3 4">
    <name type="scientific">Iris pallida</name>
    <name type="common">Sweet iris</name>
    <dbReference type="NCBI Taxonomy" id="29817"/>
    <lineage>
        <taxon>Eukaryota</taxon>
        <taxon>Viridiplantae</taxon>
        <taxon>Streptophyta</taxon>
        <taxon>Embryophyta</taxon>
        <taxon>Tracheophyta</taxon>
        <taxon>Spermatophyta</taxon>
        <taxon>Magnoliopsida</taxon>
        <taxon>Liliopsida</taxon>
        <taxon>Asparagales</taxon>
        <taxon>Iridaceae</taxon>
        <taxon>Iridoideae</taxon>
        <taxon>Irideae</taxon>
        <taxon>Iris</taxon>
    </lineage>
</organism>
<sequence>MPSFTPHSSSSSSSSQHNNHNKKDLSSLLAAAAPFLRGELEAVDPSLPALLSTLRSVGAGECWHKHGTFLAHLSDVYRILKLWSAPDDVALCGLYHSAYSNSYVNLAIFDPSTSRERVKSLLGPSAERLVHLFCVVNRQTLIHDDLLFHYSDAELADHLSLSGSSLANACKLDSGDSGAFDASEPWREKIRSLVPAEGVTVKHIRTGEDVVVPRRVVAAFVLMTMADFSDQLFGFQDDLFDNDNGKLEFAGNSPATALWPGNGKPGLWLNSISRMGALYTLILREEELYLAERKRTEEEAAVIGTERDEGLPMAIPPVFDGCTKILDAGEQVAARDLYWEAVCGGVGKREGLEKVEGLLRESIGRNPYVGEPYVVLGQVYLGMGRYEEAERAAEEGVRLLLEWGSGWDKRVSWEGWVAWGRVLLMKAREKDWPQTSWGILNLGLVR</sequence>
<dbReference type="EMBL" id="JANAVB010011399">
    <property type="protein sequence ID" value="KAJ6837152.1"/>
    <property type="molecule type" value="Genomic_DNA"/>
</dbReference>
<dbReference type="PANTHER" id="PTHR37391:SF2">
    <property type="entry name" value="E3 UBIQUITIN-PROTEIN LIGASE"/>
    <property type="match status" value="1"/>
</dbReference>
<accession>A0AAX6H8V0</accession>
<evidence type="ECO:0000256" key="1">
    <source>
        <dbReference type="SAM" id="MobiDB-lite"/>
    </source>
</evidence>
<reference evidence="3" key="1">
    <citation type="journal article" date="2023" name="GigaByte">
        <title>Genome assembly of the bearded iris, Iris pallida Lam.</title>
        <authorList>
            <person name="Bruccoleri R.E."/>
            <person name="Oakeley E.J."/>
            <person name="Faust A.M.E."/>
            <person name="Altorfer M."/>
            <person name="Dessus-Babus S."/>
            <person name="Burckhardt D."/>
            <person name="Oertli M."/>
            <person name="Naumann U."/>
            <person name="Petersen F."/>
            <person name="Wong J."/>
        </authorList>
    </citation>
    <scope>NUCLEOTIDE SEQUENCE</scope>
    <source>
        <strain evidence="3">GSM-AAB239-AS_SAM_17_03QT</strain>
    </source>
</reference>
<protein>
    <recommendedName>
        <fullName evidence="2">DUF6817 domain-containing protein</fullName>
    </recommendedName>
</protein>
<dbReference type="Pfam" id="PF20680">
    <property type="entry name" value="DUF6817"/>
    <property type="match status" value="1"/>
</dbReference>
<dbReference type="InterPro" id="IPR049202">
    <property type="entry name" value="DUF6817"/>
</dbReference>
<feature type="domain" description="DUF6817" evidence="2">
    <location>
        <begin position="54"/>
        <end position="138"/>
    </location>
</feature>
<dbReference type="Proteomes" id="UP001140949">
    <property type="component" value="Unassembled WGS sequence"/>
</dbReference>
<reference evidence="3" key="2">
    <citation type="submission" date="2023-04" db="EMBL/GenBank/DDBJ databases">
        <authorList>
            <person name="Bruccoleri R.E."/>
            <person name="Oakeley E.J."/>
            <person name="Faust A.-M."/>
            <person name="Dessus-Babus S."/>
            <person name="Altorfer M."/>
            <person name="Burckhardt D."/>
            <person name="Oertli M."/>
            <person name="Naumann U."/>
            <person name="Petersen F."/>
            <person name="Wong J."/>
        </authorList>
    </citation>
    <scope>NUCLEOTIDE SEQUENCE</scope>
    <source>
        <strain evidence="3">GSM-AAB239-AS_SAM_17_03QT</strain>
        <tissue evidence="3">Leaf</tissue>
    </source>
</reference>
<evidence type="ECO:0000313" key="4">
    <source>
        <dbReference type="Proteomes" id="UP001140949"/>
    </source>
</evidence>
<dbReference type="SUPFAM" id="SSF48452">
    <property type="entry name" value="TPR-like"/>
    <property type="match status" value="1"/>
</dbReference>
<feature type="region of interest" description="Disordered" evidence="1">
    <location>
        <begin position="1"/>
        <end position="23"/>
    </location>
</feature>
<dbReference type="InterPro" id="IPR011990">
    <property type="entry name" value="TPR-like_helical_dom_sf"/>
</dbReference>
<evidence type="ECO:0000259" key="2">
    <source>
        <dbReference type="Pfam" id="PF20680"/>
    </source>
</evidence>
<evidence type="ECO:0000313" key="3">
    <source>
        <dbReference type="EMBL" id="KAJ6837152.1"/>
    </source>
</evidence>
<keyword evidence="4" id="KW-1185">Reference proteome</keyword>
<proteinExistence type="predicted"/>